<dbReference type="GO" id="GO:0016042">
    <property type="term" value="P:lipid catabolic process"/>
    <property type="evidence" value="ECO:0007669"/>
    <property type="project" value="UniProtKB-KW"/>
</dbReference>
<comment type="subcellular location">
    <subcellularLocation>
        <location evidence="1">Secreted</location>
    </subcellularLocation>
</comment>
<dbReference type="InterPro" id="IPR035669">
    <property type="entry name" value="SGNH_plant_lipase-like"/>
</dbReference>
<dbReference type="SUPFAM" id="SSF52266">
    <property type="entry name" value="SGNH hydrolase"/>
    <property type="match status" value="1"/>
</dbReference>
<dbReference type="RefSeq" id="XP_060668550.1">
    <property type="nucleotide sequence ID" value="XM_060812567.1"/>
</dbReference>
<dbReference type="GO" id="GO:0016788">
    <property type="term" value="F:hydrolase activity, acting on ester bonds"/>
    <property type="evidence" value="ECO:0007669"/>
    <property type="project" value="InterPro"/>
</dbReference>
<accession>A0A6P3ZQN5</accession>
<keyword evidence="3" id="KW-0964">Secreted</keyword>
<dbReference type="AlphaFoldDB" id="A0A6P3ZQN5"/>
<comment type="similarity">
    <text evidence="2">Belongs to the 'GDSL' lipolytic enzyme family.</text>
</comment>
<dbReference type="GO" id="GO:0005576">
    <property type="term" value="C:extracellular region"/>
    <property type="evidence" value="ECO:0007669"/>
    <property type="project" value="UniProtKB-SubCell"/>
</dbReference>
<evidence type="ECO:0000313" key="9">
    <source>
        <dbReference type="RefSeq" id="XP_015883181.3"/>
    </source>
</evidence>
<evidence type="ECO:0000256" key="3">
    <source>
        <dbReference type="ARBA" id="ARBA00022525"/>
    </source>
</evidence>
<proteinExistence type="inferred from homology"/>
<evidence type="ECO:0000256" key="5">
    <source>
        <dbReference type="ARBA" id="ARBA00022801"/>
    </source>
</evidence>
<dbReference type="CDD" id="cd01837">
    <property type="entry name" value="SGNH_plant_lipase_like"/>
    <property type="match status" value="1"/>
</dbReference>
<sequence>MGVFLPHELHSPGLVFQILINFLVFRICFSKNVPSIFVFGDSLVDVGNNNYILSLAKANYDPNGIDFGKPSGRYTNGRTIVDIIGQELGLKDFFPPYLAPTTSGPVVLQGVNYASGGSGILNFTGKIFGGRINFDAQIDNFADTRQDIISSIGLPDTVQLFQTALFAIAIGSNDFIDSYSAPEVSTAVHMFVPPNVFVATLISKFRIQLTRLYNLGARRIIVANVGPVGCIPFVRDLNPDAGDNCVEFINDAIQQFNNQVKCLINELSTTLEGSTFVYADVYSIVEDILQNYESYGFDSADSACCHVAGRFGGLIPCGPTSMVCSDRSKYVFWDPFHPTEAANTIIARRILNGDANDISPINVQKLIQI</sequence>
<dbReference type="GeneID" id="107418985"/>
<evidence type="ECO:0000256" key="7">
    <source>
        <dbReference type="ARBA" id="ARBA00023098"/>
    </source>
</evidence>
<dbReference type="Proteomes" id="UP001652623">
    <property type="component" value="Chromosome 11"/>
</dbReference>
<dbReference type="RefSeq" id="XP_048320800.2">
    <property type="nucleotide sequence ID" value="XM_048464843.2"/>
</dbReference>
<evidence type="ECO:0000313" key="11">
    <source>
        <dbReference type="RefSeq" id="XP_048320800.2"/>
    </source>
</evidence>
<reference evidence="9 10" key="1">
    <citation type="submission" date="2025-05" db="UniProtKB">
        <authorList>
            <consortium name="RefSeq"/>
        </authorList>
    </citation>
    <scope>IDENTIFICATION</scope>
    <source>
        <tissue evidence="9 10">Seedling</tissue>
    </source>
</reference>
<evidence type="ECO:0000256" key="1">
    <source>
        <dbReference type="ARBA" id="ARBA00004613"/>
    </source>
</evidence>
<dbReference type="PANTHER" id="PTHR45650:SF4">
    <property type="entry name" value="GDSL-LIKE LIPASE_ACYLHYDROLASE FAMILY PROTEIN, EXPRESSED"/>
    <property type="match status" value="1"/>
</dbReference>
<organism evidence="8 9">
    <name type="scientific">Ziziphus jujuba</name>
    <name type="common">Chinese jujube</name>
    <name type="synonym">Ziziphus sativa</name>
    <dbReference type="NCBI Taxonomy" id="326968"/>
    <lineage>
        <taxon>Eukaryota</taxon>
        <taxon>Viridiplantae</taxon>
        <taxon>Streptophyta</taxon>
        <taxon>Embryophyta</taxon>
        <taxon>Tracheophyta</taxon>
        <taxon>Spermatophyta</taxon>
        <taxon>Magnoliopsida</taxon>
        <taxon>eudicotyledons</taxon>
        <taxon>Gunneridae</taxon>
        <taxon>Pentapetalae</taxon>
        <taxon>rosids</taxon>
        <taxon>fabids</taxon>
        <taxon>Rosales</taxon>
        <taxon>Rhamnaceae</taxon>
        <taxon>Paliureae</taxon>
        <taxon>Ziziphus</taxon>
    </lineage>
</organism>
<dbReference type="Pfam" id="PF00657">
    <property type="entry name" value="Lipase_GDSL"/>
    <property type="match status" value="1"/>
</dbReference>
<protein>
    <submittedName>
        <fullName evidence="9 10">GDSL esterase/lipase At4g16230</fullName>
    </submittedName>
</protein>
<dbReference type="FunCoup" id="A0A6P3ZQN5">
    <property type="interactions" value="57"/>
</dbReference>
<evidence type="ECO:0000256" key="2">
    <source>
        <dbReference type="ARBA" id="ARBA00008668"/>
    </source>
</evidence>
<dbReference type="InterPro" id="IPR036514">
    <property type="entry name" value="SGNH_hydro_sf"/>
</dbReference>
<dbReference type="InParanoid" id="A0A6P3ZQN5"/>
<name>A0A6P3ZQN5_ZIZJJ</name>
<keyword evidence="6" id="KW-0442">Lipid degradation</keyword>
<dbReference type="Gene3D" id="3.40.50.1110">
    <property type="entry name" value="SGNH hydrolase"/>
    <property type="match status" value="1"/>
</dbReference>
<keyword evidence="4" id="KW-0732">Signal</keyword>
<dbReference type="InterPro" id="IPR051238">
    <property type="entry name" value="GDSL_esterase/lipase"/>
</dbReference>
<keyword evidence="5" id="KW-0378">Hydrolase</keyword>
<evidence type="ECO:0000313" key="10">
    <source>
        <dbReference type="RefSeq" id="XP_048320799.2"/>
    </source>
</evidence>
<evidence type="ECO:0000256" key="4">
    <source>
        <dbReference type="ARBA" id="ARBA00022729"/>
    </source>
</evidence>
<evidence type="ECO:0000256" key="6">
    <source>
        <dbReference type="ARBA" id="ARBA00022963"/>
    </source>
</evidence>
<dbReference type="PANTHER" id="PTHR45650">
    <property type="entry name" value="GDSL-LIKE LIPASE/ACYLHYDROLASE-RELATED"/>
    <property type="match status" value="1"/>
</dbReference>
<dbReference type="RefSeq" id="XP_015883181.3">
    <property type="nucleotide sequence ID" value="XM_016027695.4"/>
</dbReference>
<dbReference type="RefSeq" id="XP_048320799.2">
    <property type="nucleotide sequence ID" value="XM_048464842.2"/>
</dbReference>
<evidence type="ECO:0000313" key="8">
    <source>
        <dbReference type="Proteomes" id="UP001652623"/>
    </source>
</evidence>
<keyword evidence="7" id="KW-0443">Lipid metabolism</keyword>
<dbReference type="InterPro" id="IPR001087">
    <property type="entry name" value="GDSL"/>
</dbReference>
<evidence type="ECO:0000313" key="12">
    <source>
        <dbReference type="RefSeq" id="XP_060668550.1"/>
    </source>
</evidence>
<keyword evidence="8" id="KW-1185">Reference proteome</keyword>
<gene>
    <name evidence="9 10 11 12" type="primary">LOC107418985</name>
</gene>